<dbReference type="SUPFAM" id="SSF55486">
    <property type="entry name" value="Metalloproteases ('zincins'), catalytic domain"/>
    <property type="match status" value="1"/>
</dbReference>
<keyword evidence="7" id="KW-0482">Metalloprotease</keyword>
<dbReference type="Gene3D" id="2.60.40.1730">
    <property type="entry name" value="tricorn interacting facor f3 domain"/>
    <property type="match status" value="1"/>
</dbReference>
<keyword evidence="3" id="KW-0645">Protease</keyword>
<dbReference type="InterPro" id="IPR027268">
    <property type="entry name" value="Peptidase_M4/M1_CTD_sf"/>
</dbReference>
<evidence type="ECO:0000256" key="1">
    <source>
        <dbReference type="ARBA" id="ARBA00001947"/>
    </source>
</evidence>
<proteinExistence type="inferred from homology"/>
<accession>A0ABQ9F2N1</accession>
<comment type="caution">
    <text evidence="10">The sequence shown here is derived from an EMBL/GenBank/DDBJ whole genome shotgun (WGS) entry which is preliminary data.</text>
</comment>
<feature type="domain" description="ERAP1-like C-terminal" evidence="9">
    <location>
        <begin position="375"/>
        <end position="695"/>
    </location>
</feature>
<evidence type="ECO:0000256" key="6">
    <source>
        <dbReference type="ARBA" id="ARBA00022833"/>
    </source>
</evidence>
<gene>
    <name evidence="10" type="ORF">KUTeg_011013</name>
</gene>
<evidence type="ECO:0000313" key="10">
    <source>
        <dbReference type="EMBL" id="KAJ8311658.1"/>
    </source>
</evidence>
<evidence type="ECO:0000259" key="8">
    <source>
        <dbReference type="Pfam" id="PF01433"/>
    </source>
</evidence>
<keyword evidence="5" id="KW-0378">Hydrolase</keyword>
<evidence type="ECO:0008006" key="12">
    <source>
        <dbReference type="Google" id="ProtNLM"/>
    </source>
</evidence>
<name>A0ABQ9F2N1_TEGGR</name>
<dbReference type="Proteomes" id="UP001217089">
    <property type="component" value="Unassembled WGS sequence"/>
</dbReference>
<organism evidence="10 11">
    <name type="scientific">Tegillarca granosa</name>
    <name type="common">Malaysian cockle</name>
    <name type="synonym">Anadara granosa</name>
    <dbReference type="NCBI Taxonomy" id="220873"/>
    <lineage>
        <taxon>Eukaryota</taxon>
        <taxon>Metazoa</taxon>
        <taxon>Spiralia</taxon>
        <taxon>Lophotrochozoa</taxon>
        <taxon>Mollusca</taxon>
        <taxon>Bivalvia</taxon>
        <taxon>Autobranchia</taxon>
        <taxon>Pteriomorphia</taxon>
        <taxon>Arcoida</taxon>
        <taxon>Arcoidea</taxon>
        <taxon>Arcidae</taxon>
        <taxon>Tegillarca</taxon>
    </lineage>
</organism>
<dbReference type="InterPro" id="IPR014782">
    <property type="entry name" value="Peptidase_M1_dom"/>
</dbReference>
<keyword evidence="4" id="KW-0479">Metal-binding</keyword>
<dbReference type="Gene3D" id="1.10.390.10">
    <property type="entry name" value="Neutral Protease Domain 2"/>
    <property type="match status" value="1"/>
</dbReference>
<evidence type="ECO:0000256" key="3">
    <source>
        <dbReference type="ARBA" id="ARBA00022670"/>
    </source>
</evidence>
<dbReference type="Pfam" id="PF01433">
    <property type="entry name" value="Peptidase_M1"/>
    <property type="match status" value="1"/>
</dbReference>
<comment type="cofactor">
    <cofactor evidence="1">
        <name>Zn(2+)</name>
        <dbReference type="ChEBI" id="CHEBI:29105"/>
    </cofactor>
</comment>
<evidence type="ECO:0000256" key="2">
    <source>
        <dbReference type="ARBA" id="ARBA00010136"/>
    </source>
</evidence>
<reference evidence="10 11" key="1">
    <citation type="submission" date="2022-12" db="EMBL/GenBank/DDBJ databases">
        <title>Chromosome-level genome of Tegillarca granosa.</title>
        <authorList>
            <person name="Kim J."/>
        </authorList>
    </citation>
    <scope>NUCLEOTIDE SEQUENCE [LARGE SCALE GENOMIC DNA]</scope>
    <source>
        <strain evidence="10">Teg-2019</strain>
        <tissue evidence="10">Adductor muscle</tissue>
    </source>
</reference>
<dbReference type="EMBL" id="JARBDR010000496">
    <property type="protein sequence ID" value="KAJ8311658.1"/>
    <property type="molecule type" value="Genomic_DNA"/>
</dbReference>
<keyword evidence="6" id="KW-0862">Zinc</keyword>
<evidence type="ECO:0000256" key="7">
    <source>
        <dbReference type="ARBA" id="ARBA00023049"/>
    </source>
</evidence>
<dbReference type="Gene3D" id="1.25.50.20">
    <property type="match status" value="1"/>
</dbReference>
<dbReference type="CDD" id="cd09601">
    <property type="entry name" value="M1_APN-Q_like"/>
    <property type="match status" value="1"/>
</dbReference>
<dbReference type="InterPro" id="IPR042097">
    <property type="entry name" value="Aminopeptidase_N-like_N_sf"/>
</dbReference>
<dbReference type="PANTHER" id="PTHR11533">
    <property type="entry name" value="PROTEASE M1 ZINC METALLOPROTEASE"/>
    <property type="match status" value="1"/>
</dbReference>
<comment type="similarity">
    <text evidence="2">Belongs to the peptidase M1 family.</text>
</comment>
<evidence type="ECO:0000259" key="9">
    <source>
        <dbReference type="Pfam" id="PF11838"/>
    </source>
</evidence>
<dbReference type="InterPro" id="IPR034016">
    <property type="entry name" value="M1_APN-typ"/>
</dbReference>
<dbReference type="PANTHER" id="PTHR11533:SF294">
    <property type="entry name" value="THYROTROPIN-RELEASING HORMONE-DEGRADING ECTOENZYME"/>
    <property type="match status" value="1"/>
</dbReference>
<dbReference type="Pfam" id="PF11838">
    <property type="entry name" value="ERAP1_C"/>
    <property type="match status" value="1"/>
</dbReference>
<protein>
    <recommendedName>
        <fullName evidence="12">Aminopeptidase</fullName>
    </recommendedName>
</protein>
<dbReference type="InterPro" id="IPR050344">
    <property type="entry name" value="Peptidase_M1_aminopeptidases"/>
</dbReference>
<dbReference type="SUPFAM" id="SSF63737">
    <property type="entry name" value="Leukotriene A4 hydrolase N-terminal domain"/>
    <property type="match status" value="1"/>
</dbReference>
<dbReference type="InterPro" id="IPR001930">
    <property type="entry name" value="Peptidase_M1"/>
</dbReference>
<dbReference type="Gene3D" id="2.60.40.1910">
    <property type="match status" value="1"/>
</dbReference>
<feature type="domain" description="Peptidase M1 membrane alanine aminopeptidase" evidence="8">
    <location>
        <begin position="75"/>
        <end position="287"/>
    </location>
</feature>
<evidence type="ECO:0000313" key="11">
    <source>
        <dbReference type="Proteomes" id="UP001217089"/>
    </source>
</evidence>
<evidence type="ECO:0000256" key="4">
    <source>
        <dbReference type="ARBA" id="ARBA00022723"/>
    </source>
</evidence>
<dbReference type="InterPro" id="IPR024571">
    <property type="entry name" value="ERAP1-like_C_dom"/>
</dbReference>
<sequence>MSNARKMGEQRIDGNRIIDYFEPTPKMSTYLVAMVVSKFEHVSTETRSGSQFNVWVKPVDINKTELALYDGAAIQTFFEDYLELEYPLPKQDMVEVPQFTFGAMENWGLIIYRPYLLTYEPNGGMWWKKNVVEVVAHELAHQWFGNIVTLHWWSDIWLNEGFANFFQYLGSGFRYPEWNQREEIISNSIHTAKSSDSFTSTVPMHNPVATRSEIIHMFGSTSYNKGGAILRMIEHFMGRENFRQGLVRYLKKNKYGNTRPDDLWYAMGSVSDINGNKTTIKSIMDTWIYQSNFPLVNVWQDNNGRLHLSQKRYISSSYRSDDDDAYPPPNGYIWKIPFTYTTSSEKNFNKTSSDIIWFDQEEMVIDTPSTKKDEWVIANIQEYGFYRVNYTRDNWMKLVEQLKRDRDVIHPINRGSLIDDSRSFSYSGQLDQDIINMIYDAAQSDSNIAPLSATVSAYRETNNLLSDTKTKKKFKSFVKETIGKQYQENSLVSSPKTMEAAERRKIIVEAACDFGVEACTQEAVILYRNWMNSGGSQTISPDIQKAVICSAISEGGQVEWNFAFERYRQTSAPAERMNLLEGMACSKSASVLHRYLELSITSDDMAVVDSVKAIDAVSKNEVGSRLVWKFLNDNWDTIKQRFGKDGLPLEKLLAELSTSFHTSEDIREIEAFNMAHKGDLGSAELPLKQDIERTETNMKWLQNNEKTVEKWLDKRR</sequence>
<evidence type="ECO:0000256" key="5">
    <source>
        <dbReference type="ARBA" id="ARBA00022801"/>
    </source>
</evidence>
<keyword evidence="11" id="KW-1185">Reference proteome</keyword>
<dbReference type="PRINTS" id="PR00756">
    <property type="entry name" value="ALADIPTASE"/>
</dbReference>